<sequence length="292" mass="31708">MEIPKKQKAQVITEFGLNVKLQEIDVPEPKSDQVLIINRICGYCENCHTSGRDNNCENQEELITNKFGTFQQFITIAEGEAVKLPENVDLKKAAPLMCAGITVYKGLKETNCQSGEIVAISGASGGLGSFAIQFAKNSGLEVIAIDLGNEKGQHCKDLGADHYLDASKPDLIKRVKEISNGRGPHGVLVVANAIKAFEDALEYARNYGVVVAIGVPNQNEFKADLMNIIGRHLTIKGTTLGNRQDFKEGVALLAKGKIDIPVEVRGLSELPEIIERINNGQIKGRVVLDTSK</sequence>
<organism evidence="1 2">
    <name type="scientific">Panagrolaimus sp. PS1159</name>
    <dbReference type="NCBI Taxonomy" id="55785"/>
    <lineage>
        <taxon>Eukaryota</taxon>
        <taxon>Metazoa</taxon>
        <taxon>Ecdysozoa</taxon>
        <taxon>Nematoda</taxon>
        <taxon>Chromadorea</taxon>
        <taxon>Rhabditida</taxon>
        <taxon>Tylenchina</taxon>
        <taxon>Panagrolaimomorpha</taxon>
        <taxon>Panagrolaimoidea</taxon>
        <taxon>Panagrolaimidae</taxon>
        <taxon>Panagrolaimus</taxon>
    </lineage>
</organism>
<reference evidence="2" key="1">
    <citation type="submission" date="2022-11" db="UniProtKB">
        <authorList>
            <consortium name="WormBaseParasite"/>
        </authorList>
    </citation>
    <scope>IDENTIFICATION</scope>
</reference>
<evidence type="ECO:0000313" key="1">
    <source>
        <dbReference type="Proteomes" id="UP000887580"/>
    </source>
</evidence>
<protein>
    <submittedName>
        <fullName evidence="2">Enoyl reductase (ER) domain-containing protein</fullName>
    </submittedName>
</protein>
<proteinExistence type="predicted"/>
<dbReference type="Proteomes" id="UP000887580">
    <property type="component" value="Unplaced"/>
</dbReference>
<accession>A0AC35G347</accession>
<evidence type="ECO:0000313" key="2">
    <source>
        <dbReference type="WBParaSite" id="PS1159_v2.g23056.t1"/>
    </source>
</evidence>
<dbReference type="WBParaSite" id="PS1159_v2.g23056.t1">
    <property type="protein sequence ID" value="PS1159_v2.g23056.t1"/>
    <property type="gene ID" value="PS1159_v2.g23056"/>
</dbReference>
<name>A0AC35G347_9BILA</name>